<evidence type="ECO:0000313" key="1">
    <source>
        <dbReference type="EMBL" id="GAY19625.1"/>
    </source>
</evidence>
<reference evidence="1 2" key="2">
    <citation type="journal article" date="2013" name="Environ. Sci. Technol.">
        <title>The 4-tert-butylphenol-utilizing bacterium Sphingobium fuliginis OMI can degrade bisphenols via phenolic ring hydroxylation and meta-cleavage pathway.</title>
        <authorList>
            <person name="Ogata Y."/>
            <person name="Goda S."/>
            <person name="Toyama T."/>
            <person name="Sei K."/>
            <person name="Ike M."/>
        </authorList>
    </citation>
    <scope>NUCLEOTIDE SEQUENCE [LARGE SCALE GENOMIC DNA]</scope>
    <source>
        <strain evidence="1 2">OMI</strain>
    </source>
</reference>
<comment type="caution">
    <text evidence="1">The sequence shown here is derived from an EMBL/GenBank/DDBJ whole genome shotgun (WGS) entry which is preliminary data.</text>
</comment>
<reference evidence="1 2" key="1">
    <citation type="journal article" date="2013" name="Biodegradation">
        <title>Occurrence of 4-tert-butylphenol (4-t-BP) biodegradation in an aquatic sample caused by the presence of Spirodela polyrrhiza and isolation of a 4-t-BP-utilizing bacterium.</title>
        <authorList>
            <person name="Ogata Y."/>
            <person name="Toyama T."/>
            <person name="Yu N."/>
            <person name="Wang X."/>
            <person name="Sei K."/>
            <person name="Ike M."/>
        </authorList>
    </citation>
    <scope>NUCLEOTIDE SEQUENCE [LARGE SCALE GENOMIC DNA]</scope>
    <source>
        <strain evidence="1 2">OMI</strain>
    </source>
</reference>
<dbReference type="EMBL" id="BEWI01000030">
    <property type="protein sequence ID" value="GAY19625.1"/>
    <property type="molecule type" value="Genomic_DNA"/>
</dbReference>
<evidence type="ECO:0000313" key="2">
    <source>
        <dbReference type="Proteomes" id="UP000221538"/>
    </source>
</evidence>
<dbReference type="AlphaFoldDB" id="A0A292ZA06"/>
<sequence length="43" mass="4988">MNLCGRASARPRFRQAKNRTARLRRSGVGARHFVVLIDRQFMS</sequence>
<protein>
    <submittedName>
        <fullName evidence="1">Uncharacterized protein</fullName>
    </submittedName>
</protein>
<accession>A0A292ZA06</accession>
<proteinExistence type="predicted"/>
<name>A0A292ZA06_SPHSA</name>
<dbReference type="Proteomes" id="UP000221538">
    <property type="component" value="Unassembled WGS sequence"/>
</dbReference>
<gene>
    <name evidence="1" type="ORF">SFOMI_0144</name>
</gene>
<organism evidence="1 2">
    <name type="scientific">Sphingobium fuliginis (strain ATCC 27551)</name>
    <dbReference type="NCBI Taxonomy" id="336203"/>
    <lineage>
        <taxon>Bacteria</taxon>
        <taxon>Pseudomonadati</taxon>
        <taxon>Pseudomonadota</taxon>
        <taxon>Alphaproteobacteria</taxon>
        <taxon>Sphingomonadales</taxon>
        <taxon>Sphingomonadaceae</taxon>
        <taxon>Sphingobium</taxon>
    </lineage>
</organism>